<dbReference type="OrthoDB" id="9808813at2"/>
<dbReference type="GO" id="GO:0006261">
    <property type="term" value="P:DNA-templated DNA replication"/>
    <property type="evidence" value="ECO:0007669"/>
    <property type="project" value="UniProtKB-UniRule"/>
</dbReference>
<dbReference type="InterPro" id="IPR036775">
    <property type="entry name" value="DNA_pol_Y-fam_lit_finger_sf"/>
</dbReference>
<evidence type="ECO:0000259" key="17">
    <source>
        <dbReference type="PROSITE" id="PS50173"/>
    </source>
</evidence>
<dbReference type="Pfam" id="PF11799">
    <property type="entry name" value="IMS_C"/>
    <property type="match status" value="1"/>
</dbReference>
<dbReference type="NCBIfam" id="NF002751">
    <property type="entry name" value="PRK02794.1"/>
    <property type="match status" value="1"/>
</dbReference>
<dbReference type="InterPro" id="IPR022880">
    <property type="entry name" value="DNApol_IV"/>
</dbReference>
<evidence type="ECO:0000256" key="5">
    <source>
        <dbReference type="ARBA" id="ARBA00022490"/>
    </source>
</evidence>
<dbReference type="Gene3D" id="3.40.1170.60">
    <property type="match status" value="1"/>
</dbReference>
<evidence type="ECO:0000256" key="11">
    <source>
        <dbReference type="ARBA" id="ARBA00022842"/>
    </source>
</evidence>
<dbReference type="GO" id="GO:0006281">
    <property type="term" value="P:DNA repair"/>
    <property type="evidence" value="ECO:0007669"/>
    <property type="project" value="UniProtKB-UniRule"/>
</dbReference>
<comment type="catalytic activity">
    <reaction evidence="15 16">
        <text>DNA(n) + a 2'-deoxyribonucleoside 5'-triphosphate = DNA(n+1) + diphosphate</text>
        <dbReference type="Rhea" id="RHEA:22508"/>
        <dbReference type="Rhea" id="RHEA-COMP:17339"/>
        <dbReference type="Rhea" id="RHEA-COMP:17340"/>
        <dbReference type="ChEBI" id="CHEBI:33019"/>
        <dbReference type="ChEBI" id="CHEBI:61560"/>
        <dbReference type="ChEBI" id="CHEBI:173112"/>
        <dbReference type="EC" id="2.7.7.7"/>
    </reaction>
</comment>
<dbReference type="EC" id="2.7.7.7" evidence="16"/>
<evidence type="ECO:0000256" key="6">
    <source>
        <dbReference type="ARBA" id="ARBA00022679"/>
    </source>
</evidence>
<keyword evidence="12 16" id="KW-0239">DNA-directed DNA polymerase</keyword>
<feature type="site" description="Substrate discrimination" evidence="16">
    <location>
        <position position="16"/>
    </location>
</feature>
<evidence type="ECO:0000256" key="3">
    <source>
        <dbReference type="ARBA" id="ARBA00011245"/>
    </source>
</evidence>
<dbReference type="GO" id="GO:0005829">
    <property type="term" value="C:cytosol"/>
    <property type="evidence" value="ECO:0007669"/>
    <property type="project" value="TreeGrafter"/>
</dbReference>
<dbReference type="NCBIfam" id="NF003015">
    <property type="entry name" value="PRK03858.1"/>
    <property type="match status" value="1"/>
</dbReference>
<dbReference type="GO" id="GO:0003684">
    <property type="term" value="F:damaged DNA binding"/>
    <property type="evidence" value="ECO:0007669"/>
    <property type="project" value="InterPro"/>
</dbReference>
<dbReference type="Gene3D" id="3.30.1490.100">
    <property type="entry name" value="DNA polymerase, Y-family, little finger domain"/>
    <property type="match status" value="1"/>
</dbReference>
<comment type="subcellular location">
    <subcellularLocation>
        <location evidence="1 16">Cytoplasm</location>
    </subcellularLocation>
</comment>
<dbReference type="STRING" id="112903.SAMN04490178_11922"/>
<proteinExistence type="inferred from homology"/>
<comment type="function">
    <text evidence="16">Poorly processive, error-prone DNA polymerase involved in untargeted mutagenesis. Copies undamaged DNA at stalled replication forks, which arise in vivo from mismatched or misaligned primer ends. These misaligned primers can be extended by PolIV. Exhibits no 3'-5' exonuclease (proofreading) activity. May be involved in translesional synthesis, in conjunction with the beta clamp from PolIII.</text>
</comment>
<dbReference type="InterPro" id="IPR001126">
    <property type="entry name" value="UmuC"/>
</dbReference>
<evidence type="ECO:0000256" key="14">
    <source>
        <dbReference type="ARBA" id="ARBA00023204"/>
    </source>
</evidence>
<dbReference type="Proteomes" id="UP000198847">
    <property type="component" value="Unassembled WGS sequence"/>
</dbReference>
<dbReference type="GO" id="GO:0009432">
    <property type="term" value="P:SOS response"/>
    <property type="evidence" value="ECO:0007669"/>
    <property type="project" value="TreeGrafter"/>
</dbReference>
<keyword evidence="6 16" id="KW-0808">Transferase</keyword>
<keyword evidence="14 16" id="KW-0234">DNA repair</keyword>
<keyword evidence="19" id="KW-1185">Reference proteome</keyword>
<dbReference type="InterPro" id="IPR043502">
    <property type="entry name" value="DNA/RNA_pol_sf"/>
</dbReference>
<dbReference type="InterPro" id="IPR024728">
    <property type="entry name" value="PolY_HhH_motif"/>
</dbReference>
<evidence type="ECO:0000313" key="19">
    <source>
        <dbReference type="Proteomes" id="UP000198847"/>
    </source>
</evidence>
<dbReference type="Gene3D" id="1.10.150.20">
    <property type="entry name" value="5' to 3' exonuclease, C-terminal subdomain"/>
    <property type="match status" value="1"/>
</dbReference>
<dbReference type="NCBIfam" id="NF010731">
    <property type="entry name" value="PRK14133.1"/>
    <property type="match status" value="1"/>
</dbReference>
<comment type="cofactor">
    <cofactor evidence="16">
        <name>Mg(2+)</name>
        <dbReference type="ChEBI" id="CHEBI:18420"/>
    </cofactor>
    <text evidence="16">Binds 2 magnesium ions per subunit.</text>
</comment>
<dbReference type="PANTHER" id="PTHR11076">
    <property type="entry name" value="DNA REPAIR POLYMERASE UMUC / TRANSFERASE FAMILY MEMBER"/>
    <property type="match status" value="1"/>
</dbReference>
<keyword evidence="8 16" id="KW-0235">DNA replication</keyword>
<feature type="binding site" evidence="16">
    <location>
        <position position="11"/>
    </location>
    <ligand>
        <name>Mg(2+)</name>
        <dbReference type="ChEBI" id="CHEBI:18420"/>
    </ligand>
</feature>
<keyword evidence="10 16" id="KW-0227">DNA damage</keyword>
<evidence type="ECO:0000256" key="2">
    <source>
        <dbReference type="ARBA" id="ARBA00010945"/>
    </source>
</evidence>
<gene>
    <name evidence="16" type="primary">dinB</name>
    <name evidence="18" type="ORF">SAMN04490178_11922</name>
</gene>
<evidence type="ECO:0000256" key="7">
    <source>
        <dbReference type="ARBA" id="ARBA00022695"/>
    </source>
</evidence>
<dbReference type="EMBL" id="FODY01000019">
    <property type="protein sequence ID" value="SEP33152.1"/>
    <property type="molecule type" value="Genomic_DNA"/>
</dbReference>
<evidence type="ECO:0000256" key="8">
    <source>
        <dbReference type="ARBA" id="ARBA00022705"/>
    </source>
</evidence>
<dbReference type="InterPro" id="IPR043128">
    <property type="entry name" value="Rev_trsase/Diguanyl_cyclase"/>
</dbReference>
<keyword evidence="13 16" id="KW-0238">DNA-binding</keyword>
<feature type="domain" description="UmuC" evidence="17">
    <location>
        <begin position="7"/>
        <end position="187"/>
    </location>
</feature>
<dbReference type="FunFam" id="3.30.1490.100:FF:000004">
    <property type="entry name" value="DNA polymerase IV"/>
    <property type="match status" value="1"/>
</dbReference>
<reference evidence="18 19" key="1">
    <citation type="submission" date="2016-10" db="EMBL/GenBank/DDBJ databases">
        <authorList>
            <person name="de Groot N.N."/>
        </authorList>
    </citation>
    <scope>NUCLEOTIDE SEQUENCE [LARGE SCALE GENOMIC DNA]</scope>
    <source>
        <strain evidence="18 19">DSM 13305</strain>
    </source>
</reference>
<organism evidence="18 19">
    <name type="scientific">Propionispora vibrioides</name>
    <dbReference type="NCBI Taxonomy" id="112903"/>
    <lineage>
        <taxon>Bacteria</taxon>
        <taxon>Bacillati</taxon>
        <taxon>Bacillota</taxon>
        <taxon>Negativicutes</taxon>
        <taxon>Selenomonadales</taxon>
        <taxon>Sporomusaceae</taxon>
        <taxon>Propionispora</taxon>
    </lineage>
</organism>
<dbReference type="HAMAP" id="MF_01113">
    <property type="entry name" value="DNApol_IV"/>
    <property type="match status" value="1"/>
</dbReference>
<dbReference type="AlphaFoldDB" id="A0A1H8WZQ5"/>
<dbReference type="RefSeq" id="WP_091748921.1">
    <property type="nucleotide sequence ID" value="NZ_FODY01000019.1"/>
</dbReference>
<sequence>MTQQRWIIHADMDAFYASVEQRDHPEYQGKPVIVGGKSNRGVVAAASYEARQYGVHSAMPIMEAKRRCPQGIYVVPQISKYAEISARIVHIFADFSPRIETLALDEAFLDVTGMELLYGDVMHIARQIKSRVYAELGLIVSVGVAVNKFLAKLASAHRKPDGLVIIRPGEELDFLAPLPVSRLWGVGEVTEKKLKLLQVDSVGKLRQIDPYTLERTLGKAAIELYNLAWGRDERPVIPDREAKSIGNEDTFETDIEQPDEIRTKLLDLAERVGWRVRKEGLAGKTITLKVRFSSFRTITRSVTLQDPVALDEVIYEIALQLMDKIIVKEGIRLLGVSVSNFSQRSTQLCLFNEVTEKREKIASTMDELKERFGTEIVKRGRLF</sequence>
<evidence type="ECO:0000313" key="18">
    <source>
        <dbReference type="EMBL" id="SEP33152.1"/>
    </source>
</evidence>
<dbReference type="PANTHER" id="PTHR11076:SF33">
    <property type="entry name" value="DNA POLYMERASE KAPPA"/>
    <property type="match status" value="1"/>
</dbReference>
<dbReference type="GO" id="GO:0000287">
    <property type="term" value="F:magnesium ion binding"/>
    <property type="evidence" value="ECO:0007669"/>
    <property type="project" value="UniProtKB-UniRule"/>
</dbReference>
<keyword evidence="7 16" id="KW-0548">Nucleotidyltransferase</keyword>
<evidence type="ECO:0000256" key="10">
    <source>
        <dbReference type="ARBA" id="ARBA00022763"/>
    </source>
</evidence>
<name>A0A1H8WZQ5_9FIRM</name>
<accession>A0A1H8WZQ5</accession>
<dbReference type="Pfam" id="PF11798">
    <property type="entry name" value="IMS_HHH"/>
    <property type="match status" value="1"/>
</dbReference>
<dbReference type="NCBIfam" id="NF002677">
    <property type="entry name" value="PRK02406.1"/>
    <property type="match status" value="1"/>
</dbReference>
<evidence type="ECO:0000256" key="16">
    <source>
        <dbReference type="HAMAP-Rule" id="MF_01113"/>
    </source>
</evidence>
<protein>
    <recommendedName>
        <fullName evidence="16">DNA polymerase IV</fullName>
        <shortName evidence="16">Pol IV</shortName>
        <ecNumber evidence="16">2.7.7.7</ecNumber>
    </recommendedName>
</protein>
<feature type="binding site" evidence="16">
    <location>
        <position position="105"/>
    </location>
    <ligand>
        <name>Mg(2+)</name>
        <dbReference type="ChEBI" id="CHEBI:18420"/>
    </ligand>
</feature>
<dbReference type="Gene3D" id="3.30.70.270">
    <property type="match status" value="1"/>
</dbReference>
<evidence type="ECO:0000256" key="12">
    <source>
        <dbReference type="ARBA" id="ARBA00022932"/>
    </source>
</evidence>
<dbReference type="PROSITE" id="PS50173">
    <property type="entry name" value="UMUC"/>
    <property type="match status" value="1"/>
</dbReference>
<keyword evidence="11 16" id="KW-0460">Magnesium</keyword>
<dbReference type="GO" id="GO:0003887">
    <property type="term" value="F:DNA-directed DNA polymerase activity"/>
    <property type="evidence" value="ECO:0007669"/>
    <property type="project" value="UniProtKB-UniRule"/>
</dbReference>
<keyword evidence="5 16" id="KW-0963">Cytoplasm</keyword>
<feature type="active site" evidence="16">
    <location>
        <position position="106"/>
    </location>
</feature>
<dbReference type="Pfam" id="PF00817">
    <property type="entry name" value="IMS"/>
    <property type="match status" value="1"/>
</dbReference>
<keyword evidence="9 16" id="KW-0479">Metal-binding</keyword>
<evidence type="ECO:0000256" key="4">
    <source>
        <dbReference type="ARBA" id="ARBA00022457"/>
    </source>
</evidence>
<dbReference type="GO" id="GO:0042276">
    <property type="term" value="P:error-prone translesion synthesis"/>
    <property type="evidence" value="ECO:0007669"/>
    <property type="project" value="TreeGrafter"/>
</dbReference>
<dbReference type="InterPro" id="IPR017961">
    <property type="entry name" value="DNA_pol_Y-fam_little_finger"/>
</dbReference>
<evidence type="ECO:0000256" key="1">
    <source>
        <dbReference type="ARBA" id="ARBA00004496"/>
    </source>
</evidence>
<dbReference type="SUPFAM" id="SSF100879">
    <property type="entry name" value="Lesion bypass DNA polymerase (Y-family), little finger domain"/>
    <property type="match status" value="1"/>
</dbReference>
<dbReference type="CDD" id="cd03586">
    <property type="entry name" value="PolY_Pol_IV_kappa"/>
    <property type="match status" value="1"/>
</dbReference>
<dbReference type="InterPro" id="IPR050116">
    <property type="entry name" value="DNA_polymerase-Y"/>
</dbReference>
<evidence type="ECO:0000256" key="9">
    <source>
        <dbReference type="ARBA" id="ARBA00022723"/>
    </source>
</evidence>
<dbReference type="SUPFAM" id="SSF56672">
    <property type="entry name" value="DNA/RNA polymerases"/>
    <property type="match status" value="1"/>
</dbReference>
<dbReference type="FunFam" id="3.40.1170.60:FF:000001">
    <property type="entry name" value="DNA polymerase IV"/>
    <property type="match status" value="1"/>
</dbReference>
<evidence type="ECO:0000256" key="13">
    <source>
        <dbReference type="ARBA" id="ARBA00023125"/>
    </source>
</evidence>
<keyword evidence="4 16" id="KW-0515">Mutator protein</keyword>
<comment type="subunit">
    <text evidence="3 16">Monomer.</text>
</comment>
<dbReference type="NCBIfam" id="NF002882">
    <property type="entry name" value="PRK03348.1"/>
    <property type="match status" value="1"/>
</dbReference>
<evidence type="ECO:0000256" key="15">
    <source>
        <dbReference type="ARBA" id="ARBA00049244"/>
    </source>
</evidence>
<comment type="similarity">
    <text evidence="2 16">Belongs to the DNA polymerase type-Y family.</text>
</comment>